<dbReference type="AlphaFoldDB" id="C9MV37"/>
<proteinExistence type="predicted"/>
<dbReference type="NCBIfam" id="TIGR01764">
    <property type="entry name" value="excise"/>
    <property type="match status" value="1"/>
</dbReference>
<organism evidence="2 3">
    <name type="scientific">Leptotrichia hofstadii F0254</name>
    <dbReference type="NCBI Taxonomy" id="634994"/>
    <lineage>
        <taxon>Bacteria</taxon>
        <taxon>Fusobacteriati</taxon>
        <taxon>Fusobacteriota</taxon>
        <taxon>Fusobacteriia</taxon>
        <taxon>Fusobacteriales</taxon>
        <taxon>Leptotrichiaceae</taxon>
        <taxon>Leptotrichia</taxon>
    </lineage>
</organism>
<dbReference type="InterPro" id="IPR041657">
    <property type="entry name" value="HTH_17"/>
</dbReference>
<dbReference type="Proteomes" id="UP000006233">
    <property type="component" value="Unassembled WGS sequence"/>
</dbReference>
<dbReference type="STRING" id="634994.GCWU000323_00508"/>
<dbReference type="HOGENOM" id="CLU_2935975_0_0_0"/>
<dbReference type="RefSeq" id="WP_006803845.1">
    <property type="nucleotide sequence ID" value="NZ_GG700632.1"/>
</dbReference>
<evidence type="ECO:0000259" key="1">
    <source>
        <dbReference type="Pfam" id="PF12728"/>
    </source>
</evidence>
<accession>C9MV37</accession>
<dbReference type="Pfam" id="PF12728">
    <property type="entry name" value="HTH_17"/>
    <property type="match status" value="1"/>
</dbReference>
<dbReference type="EMBL" id="ACVB02000007">
    <property type="protein sequence ID" value="EEX75259.1"/>
    <property type="molecule type" value="Genomic_DNA"/>
</dbReference>
<comment type="caution">
    <text evidence="2">The sequence shown here is derived from an EMBL/GenBank/DDBJ whole genome shotgun (WGS) entry which is preliminary data.</text>
</comment>
<name>C9MV37_9FUSO</name>
<gene>
    <name evidence="2" type="ORF">GCWU000323_00508</name>
</gene>
<protein>
    <submittedName>
        <fullName evidence="2">DNA binding domain, excisionase family</fullName>
    </submittedName>
</protein>
<sequence length="60" mass="6898">MLIEAHENYITREVAEYLRISNPKVIDLIKQGKLKGFKIGKSYTILGSSVIDFRNKISEE</sequence>
<evidence type="ECO:0000313" key="2">
    <source>
        <dbReference type="EMBL" id="EEX75259.1"/>
    </source>
</evidence>
<reference evidence="2 3" key="1">
    <citation type="submission" date="2009-09" db="EMBL/GenBank/DDBJ databases">
        <authorList>
            <person name="Weinstock G."/>
            <person name="Sodergren E."/>
            <person name="Clifton S."/>
            <person name="Fulton L."/>
            <person name="Fulton B."/>
            <person name="Courtney L."/>
            <person name="Fronick C."/>
            <person name="Harrison M."/>
            <person name="Strong C."/>
            <person name="Farmer C."/>
            <person name="Delahaunty K."/>
            <person name="Markovic C."/>
            <person name="Hall O."/>
            <person name="Minx P."/>
            <person name="Tomlinson C."/>
            <person name="Mitreva M."/>
            <person name="Nelson J."/>
            <person name="Hou S."/>
            <person name="Wollam A."/>
            <person name="Pepin K.H."/>
            <person name="Johnson M."/>
            <person name="Bhonagiri V."/>
            <person name="Nash W.E."/>
            <person name="Warren W."/>
            <person name="Chinwalla A."/>
            <person name="Mardis E.R."/>
            <person name="Wilson R.K."/>
        </authorList>
    </citation>
    <scope>NUCLEOTIDE SEQUENCE [LARGE SCALE GENOMIC DNA]</scope>
    <source>
        <strain evidence="2 3">F0254</strain>
    </source>
</reference>
<dbReference type="InterPro" id="IPR010093">
    <property type="entry name" value="SinI_DNA-bd"/>
</dbReference>
<feature type="domain" description="Helix-turn-helix" evidence="1">
    <location>
        <begin position="11"/>
        <end position="55"/>
    </location>
</feature>
<evidence type="ECO:0000313" key="3">
    <source>
        <dbReference type="Proteomes" id="UP000006233"/>
    </source>
</evidence>
<dbReference type="GO" id="GO:0003677">
    <property type="term" value="F:DNA binding"/>
    <property type="evidence" value="ECO:0007669"/>
    <property type="project" value="InterPro"/>
</dbReference>